<protein>
    <submittedName>
        <fullName evidence="4">Co-chaperone DjlA</fullName>
    </submittedName>
</protein>
<dbReference type="Gene3D" id="1.10.287.110">
    <property type="entry name" value="DnaJ domain"/>
    <property type="match status" value="1"/>
</dbReference>
<dbReference type="SUPFAM" id="SSF46565">
    <property type="entry name" value="Chaperone J-domain"/>
    <property type="match status" value="1"/>
</dbReference>
<organism evidence="4 5">
    <name type="scientific">Spectribacter hydrogenoxidans</name>
    <dbReference type="NCBI Taxonomy" id="3075608"/>
    <lineage>
        <taxon>Bacteria</taxon>
        <taxon>Pseudomonadati</taxon>
        <taxon>Pseudomonadota</taxon>
        <taxon>Gammaproteobacteria</taxon>
        <taxon>Salinisphaerales</taxon>
        <taxon>Salinisphaeraceae</taxon>
        <taxon>Spectribacter</taxon>
    </lineage>
</organism>
<dbReference type="EMBL" id="JAVRIB010000005">
    <property type="protein sequence ID" value="MDT0634468.1"/>
    <property type="molecule type" value="Genomic_DNA"/>
</dbReference>
<dbReference type="PROSITE" id="PS50076">
    <property type="entry name" value="DNAJ_2"/>
    <property type="match status" value="1"/>
</dbReference>
<gene>
    <name evidence="4" type="primary">djlA</name>
    <name evidence="4" type="ORF">RM532_05825</name>
</gene>
<keyword evidence="2" id="KW-0472">Membrane</keyword>
<accession>A0ABU3BYU5</accession>
<dbReference type="Pfam" id="PF05099">
    <property type="entry name" value="TerB"/>
    <property type="match status" value="1"/>
</dbReference>
<dbReference type="InterPro" id="IPR050817">
    <property type="entry name" value="DjlA_DnaK_co-chaperone"/>
</dbReference>
<comment type="caution">
    <text evidence="4">The sequence shown here is derived from an EMBL/GenBank/DDBJ whole genome shotgun (WGS) entry which is preliminary data.</text>
</comment>
<dbReference type="CDD" id="cd06257">
    <property type="entry name" value="DnaJ"/>
    <property type="match status" value="1"/>
</dbReference>
<dbReference type="InterPro" id="IPR029024">
    <property type="entry name" value="TerB-like"/>
</dbReference>
<dbReference type="Gene3D" id="1.10.3680.10">
    <property type="entry name" value="TerB-like"/>
    <property type="match status" value="1"/>
</dbReference>
<dbReference type="InterPro" id="IPR007791">
    <property type="entry name" value="DjlA_N"/>
</dbReference>
<keyword evidence="5" id="KW-1185">Reference proteome</keyword>
<evidence type="ECO:0000259" key="3">
    <source>
        <dbReference type="PROSITE" id="PS50076"/>
    </source>
</evidence>
<dbReference type="PANTHER" id="PTHR24074">
    <property type="entry name" value="CO-CHAPERONE PROTEIN DJLA"/>
    <property type="match status" value="1"/>
</dbReference>
<dbReference type="InterPro" id="IPR036869">
    <property type="entry name" value="J_dom_sf"/>
</dbReference>
<keyword evidence="2" id="KW-0812">Transmembrane</keyword>
<dbReference type="CDD" id="cd07177">
    <property type="entry name" value="terB_like"/>
    <property type="match status" value="1"/>
</dbReference>
<dbReference type="NCBIfam" id="NF006948">
    <property type="entry name" value="PRK09430.1"/>
    <property type="match status" value="1"/>
</dbReference>
<keyword evidence="1" id="KW-0143">Chaperone</keyword>
<keyword evidence="2" id="KW-1133">Transmembrane helix</keyword>
<feature type="transmembrane region" description="Helical" evidence="2">
    <location>
        <begin position="6"/>
        <end position="30"/>
    </location>
</feature>
<proteinExistence type="predicted"/>
<name>A0ABU3BYU5_9GAMM</name>
<dbReference type="Pfam" id="PF00226">
    <property type="entry name" value="DnaJ"/>
    <property type="match status" value="1"/>
</dbReference>
<dbReference type="SMART" id="SM00271">
    <property type="entry name" value="DnaJ"/>
    <property type="match status" value="1"/>
</dbReference>
<sequence length="251" mass="27015">MVTITLLGATFGWMIAGFPGLIIGAILGVWGGRAVKLTLASGQIGRVRTRFLEATFAVMGAVCKADGQVTNDEIDMAETMFDKLRLSGDDRAAAKAAFNRGKEPEFDLDAEVAAFEKEARGQKPLLQMFLQVQLSAMAADGHIDPAEQDMLRRVARGLGLSEAELARLEAMLGGAAGGAPSQASLEQAYEVLGVDPEASDAEVKKAYRRLMSQNHPDKLAAKGLPESMREMAEQKTREITNAYERISEARA</sequence>
<dbReference type="SUPFAM" id="SSF158682">
    <property type="entry name" value="TerB-like"/>
    <property type="match status" value="1"/>
</dbReference>
<reference evidence="4 5" key="1">
    <citation type="submission" date="2023-09" db="EMBL/GenBank/DDBJ databases">
        <authorList>
            <person name="Rey-Velasco X."/>
        </authorList>
    </citation>
    <scope>NUCLEOTIDE SEQUENCE [LARGE SCALE GENOMIC DNA]</scope>
    <source>
        <strain evidence="4 5">W335</strain>
    </source>
</reference>
<dbReference type="RefSeq" id="WP_311652246.1">
    <property type="nucleotide sequence ID" value="NZ_JAVRIB010000005.1"/>
</dbReference>
<evidence type="ECO:0000256" key="2">
    <source>
        <dbReference type="SAM" id="Phobius"/>
    </source>
</evidence>
<dbReference type="PRINTS" id="PR00625">
    <property type="entry name" value="JDOMAIN"/>
</dbReference>
<dbReference type="CDD" id="cd07316">
    <property type="entry name" value="terB_like_DjlA"/>
    <property type="match status" value="1"/>
</dbReference>
<feature type="domain" description="J" evidence="3">
    <location>
        <begin position="187"/>
        <end position="251"/>
    </location>
</feature>
<evidence type="ECO:0000313" key="5">
    <source>
        <dbReference type="Proteomes" id="UP001251857"/>
    </source>
</evidence>
<evidence type="ECO:0000256" key="1">
    <source>
        <dbReference type="ARBA" id="ARBA00023186"/>
    </source>
</evidence>
<dbReference type="InterPro" id="IPR001623">
    <property type="entry name" value="DnaJ_domain"/>
</dbReference>
<evidence type="ECO:0000313" key="4">
    <source>
        <dbReference type="EMBL" id="MDT0634468.1"/>
    </source>
</evidence>
<dbReference type="Proteomes" id="UP001251857">
    <property type="component" value="Unassembled WGS sequence"/>
</dbReference>